<sequence length="79" mass="8592">MTITMMMLHAATVAMMVFFLASALTVFFLASAFIRMVMMVVSSVAFAGMRIVDLKTFLFNGFISSGVSTVIMVIVVIIV</sequence>
<evidence type="ECO:0000313" key="3">
    <source>
        <dbReference type="Proteomes" id="UP001389717"/>
    </source>
</evidence>
<name>A0ABU9K5X6_9BACI</name>
<keyword evidence="3" id="KW-1185">Reference proteome</keyword>
<proteinExistence type="predicted"/>
<accession>A0ABU9K5X6</accession>
<dbReference type="RefSeq" id="WP_341980724.1">
    <property type="nucleotide sequence ID" value="NZ_JBBYAF010000005.1"/>
</dbReference>
<keyword evidence="1" id="KW-0472">Membrane</keyword>
<dbReference type="EMBL" id="JBBYAF010000005">
    <property type="protein sequence ID" value="MEL3971455.1"/>
    <property type="molecule type" value="Genomic_DNA"/>
</dbReference>
<keyword evidence="1" id="KW-0812">Transmembrane</keyword>
<comment type="caution">
    <text evidence="2">The sequence shown here is derived from an EMBL/GenBank/DDBJ whole genome shotgun (WGS) entry which is preliminary data.</text>
</comment>
<feature type="transmembrane region" description="Helical" evidence="1">
    <location>
        <begin position="57"/>
        <end position="78"/>
    </location>
</feature>
<dbReference type="Proteomes" id="UP001389717">
    <property type="component" value="Unassembled WGS sequence"/>
</dbReference>
<protein>
    <recommendedName>
        <fullName evidence="4">NADH dehydrogenase subunit 4L</fullName>
    </recommendedName>
</protein>
<evidence type="ECO:0000256" key="1">
    <source>
        <dbReference type="SAM" id="Phobius"/>
    </source>
</evidence>
<evidence type="ECO:0000313" key="2">
    <source>
        <dbReference type="EMBL" id="MEL3971455.1"/>
    </source>
</evidence>
<keyword evidence="1" id="KW-1133">Transmembrane helix</keyword>
<gene>
    <name evidence="2" type="ORF">AAEO50_04105</name>
</gene>
<reference evidence="2 3" key="1">
    <citation type="submission" date="2024-04" db="EMBL/GenBank/DDBJ databases">
        <title>Bacillus oryzaecorticis sp. nov., a moderately halophilic bacterium isolated from rice husks.</title>
        <authorList>
            <person name="Zhu H.-S."/>
        </authorList>
    </citation>
    <scope>NUCLEOTIDE SEQUENCE [LARGE SCALE GENOMIC DNA]</scope>
    <source>
        <strain evidence="2 3">ZC255</strain>
    </source>
</reference>
<organism evidence="2 3">
    <name type="scientific">Rossellomorea oryzaecorticis</name>
    <dbReference type="NCBI Taxonomy" id="1396505"/>
    <lineage>
        <taxon>Bacteria</taxon>
        <taxon>Bacillati</taxon>
        <taxon>Bacillota</taxon>
        <taxon>Bacilli</taxon>
        <taxon>Bacillales</taxon>
        <taxon>Bacillaceae</taxon>
        <taxon>Rossellomorea</taxon>
    </lineage>
</organism>
<evidence type="ECO:0008006" key="4">
    <source>
        <dbReference type="Google" id="ProtNLM"/>
    </source>
</evidence>